<dbReference type="Pfam" id="PF05037">
    <property type="entry name" value="DUF669"/>
    <property type="match status" value="1"/>
</dbReference>
<evidence type="ECO:0008006" key="3">
    <source>
        <dbReference type="Google" id="ProtNLM"/>
    </source>
</evidence>
<proteinExistence type="predicted"/>
<dbReference type="RefSeq" id="WP_007475971.1">
    <property type="nucleotide sequence ID" value="NZ_KQ130610.1"/>
</dbReference>
<name>A0A0J8GE53_9LIST</name>
<dbReference type="Proteomes" id="UP000052258">
    <property type="component" value="Unassembled WGS sequence"/>
</dbReference>
<gene>
    <name evidence="1" type="ORF">X560_0397</name>
</gene>
<keyword evidence="2" id="KW-1185">Reference proteome</keyword>
<protein>
    <recommendedName>
        <fullName evidence="3">DUF669 domain-containing protein</fullName>
    </recommendedName>
</protein>
<evidence type="ECO:0000313" key="2">
    <source>
        <dbReference type="Proteomes" id="UP000052258"/>
    </source>
</evidence>
<dbReference type="EMBL" id="AZHO01000005">
    <property type="protein sequence ID" value="KMT60977.1"/>
    <property type="molecule type" value="Genomic_DNA"/>
</dbReference>
<dbReference type="AlphaFoldDB" id="A0A0J8GE53"/>
<organism evidence="1 2">
    <name type="scientific">Listeria fleischmannii 1991</name>
    <dbReference type="NCBI Taxonomy" id="1430899"/>
    <lineage>
        <taxon>Bacteria</taxon>
        <taxon>Bacillati</taxon>
        <taxon>Bacillota</taxon>
        <taxon>Bacilli</taxon>
        <taxon>Bacillales</taxon>
        <taxon>Listeriaceae</taxon>
        <taxon>Listeria</taxon>
    </lineage>
</organism>
<dbReference type="PATRIC" id="fig|1430899.3.peg.407"/>
<evidence type="ECO:0000313" key="1">
    <source>
        <dbReference type="EMBL" id="KMT60977.1"/>
    </source>
</evidence>
<dbReference type="InterPro" id="IPR007731">
    <property type="entry name" value="DUF669"/>
</dbReference>
<accession>A0A0J8GE53</accession>
<dbReference type="OrthoDB" id="1707979at2"/>
<sequence>MFKLDTNDIYEGKIQDGVYEVVINNGKEDATPSGAEYVELDLIVRNDVEQKYQNAHIFHKIWMSKQTNQYNPKSFNTIGKALQLENGKEYNSINELLQDFSMKTCRVTVKNEQSEYNGKTYENTNVKAWQPSNVQGVLNHQFKKGESVNNPINIEDEDLPF</sequence>
<comment type="caution">
    <text evidence="1">The sequence shown here is derived from an EMBL/GenBank/DDBJ whole genome shotgun (WGS) entry which is preliminary data.</text>
</comment>
<reference evidence="1 2" key="1">
    <citation type="journal article" date="2015" name="Genome Biol. Evol.">
        <title>Comparative Genomics of Listeria Sensu Lato: Genus-Wide Differences in Evolutionary Dynamics and the Progressive Gain of Complex, Potentially Pathogenicity-Related Traits through Lateral Gene Transfer.</title>
        <authorList>
            <person name="Chiara M."/>
            <person name="Caruso M."/>
            <person name="D'Erchia A.M."/>
            <person name="Manzari C."/>
            <person name="Fraccalvieri R."/>
            <person name="Goffredo E."/>
            <person name="Latorre L."/>
            <person name="Miccolupo A."/>
            <person name="Padalino I."/>
            <person name="Santagada G."/>
            <person name="Chiocco D."/>
            <person name="Pesole G."/>
            <person name="Horner D.S."/>
            <person name="Parisi A."/>
        </authorList>
    </citation>
    <scope>NUCLEOTIDE SEQUENCE [LARGE SCALE GENOMIC DNA]</scope>
    <source>
        <strain evidence="1 2">1991</strain>
    </source>
</reference>